<dbReference type="InterPro" id="IPR003591">
    <property type="entry name" value="Leu-rich_rpt_typical-subtyp"/>
</dbReference>
<evidence type="ECO:0000256" key="1">
    <source>
        <dbReference type="ARBA" id="ARBA00022614"/>
    </source>
</evidence>
<evidence type="ECO:0000313" key="6">
    <source>
        <dbReference type="Proteomes" id="UP001328107"/>
    </source>
</evidence>
<evidence type="ECO:0000256" key="3">
    <source>
        <dbReference type="SAM" id="MobiDB-lite"/>
    </source>
</evidence>
<keyword evidence="4" id="KW-0812">Transmembrane</keyword>
<dbReference type="PROSITE" id="PS51450">
    <property type="entry name" value="LRR"/>
    <property type="match status" value="4"/>
</dbReference>
<dbReference type="EMBL" id="BTRK01000005">
    <property type="protein sequence ID" value="GMR53305.1"/>
    <property type="molecule type" value="Genomic_DNA"/>
</dbReference>
<name>A0AAN5CZX9_9BILA</name>
<dbReference type="PANTHER" id="PTHR24366">
    <property type="entry name" value="IG(IMMUNOGLOBULIN) AND LRR(LEUCINE RICH REPEAT) DOMAINS"/>
    <property type="match status" value="1"/>
</dbReference>
<proteinExistence type="predicted"/>
<feature type="region of interest" description="Disordered" evidence="3">
    <location>
        <begin position="543"/>
        <end position="570"/>
    </location>
</feature>
<dbReference type="SUPFAM" id="SSF52058">
    <property type="entry name" value="L domain-like"/>
    <property type="match status" value="1"/>
</dbReference>
<evidence type="ECO:0000256" key="4">
    <source>
        <dbReference type="SAM" id="Phobius"/>
    </source>
</evidence>
<organism evidence="5 6">
    <name type="scientific">Pristionchus mayeri</name>
    <dbReference type="NCBI Taxonomy" id="1317129"/>
    <lineage>
        <taxon>Eukaryota</taxon>
        <taxon>Metazoa</taxon>
        <taxon>Ecdysozoa</taxon>
        <taxon>Nematoda</taxon>
        <taxon>Chromadorea</taxon>
        <taxon>Rhabditida</taxon>
        <taxon>Rhabditina</taxon>
        <taxon>Diplogasteromorpha</taxon>
        <taxon>Diplogasteroidea</taxon>
        <taxon>Neodiplogasteridae</taxon>
        <taxon>Pristionchus</taxon>
    </lineage>
</organism>
<feature type="non-terminal residue" evidence="5">
    <location>
        <position position="1"/>
    </location>
</feature>
<keyword evidence="4" id="KW-1133">Transmembrane helix</keyword>
<dbReference type="SMART" id="SM00369">
    <property type="entry name" value="LRR_TYP"/>
    <property type="match status" value="9"/>
</dbReference>
<evidence type="ECO:0000256" key="2">
    <source>
        <dbReference type="ARBA" id="ARBA00022737"/>
    </source>
</evidence>
<dbReference type="AlphaFoldDB" id="A0AAN5CZX9"/>
<dbReference type="InterPro" id="IPR001611">
    <property type="entry name" value="Leu-rich_rpt"/>
</dbReference>
<dbReference type="Proteomes" id="UP001328107">
    <property type="component" value="Unassembled WGS sequence"/>
</dbReference>
<dbReference type="Pfam" id="PF13855">
    <property type="entry name" value="LRR_8"/>
    <property type="match status" value="3"/>
</dbReference>
<dbReference type="Gene3D" id="3.80.10.10">
    <property type="entry name" value="Ribonuclease Inhibitor"/>
    <property type="match status" value="3"/>
</dbReference>
<feature type="transmembrane region" description="Helical" evidence="4">
    <location>
        <begin position="615"/>
        <end position="638"/>
    </location>
</feature>
<feature type="region of interest" description="Disordered" evidence="3">
    <location>
        <begin position="645"/>
        <end position="674"/>
    </location>
</feature>
<dbReference type="SMART" id="SM00365">
    <property type="entry name" value="LRR_SD22"/>
    <property type="match status" value="6"/>
</dbReference>
<accession>A0AAN5CZX9</accession>
<evidence type="ECO:0000313" key="5">
    <source>
        <dbReference type="EMBL" id="GMR53305.1"/>
    </source>
</evidence>
<protein>
    <submittedName>
        <fullName evidence="5">Uncharacterized protein</fullName>
    </submittedName>
</protein>
<reference evidence="6" key="1">
    <citation type="submission" date="2022-10" db="EMBL/GenBank/DDBJ databases">
        <title>Genome assembly of Pristionchus species.</title>
        <authorList>
            <person name="Yoshida K."/>
            <person name="Sommer R.J."/>
        </authorList>
    </citation>
    <scope>NUCLEOTIDE SEQUENCE [LARGE SCALE GENOMIC DNA]</scope>
    <source>
        <strain evidence="6">RS5460</strain>
    </source>
</reference>
<keyword evidence="2" id="KW-0677">Repeat</keyword>
<keyword evidence="1" id="KW-0433">Leucine-rich repeat</keyword>
<keyword evidence="4" id="KW-0472">Membrane</keyword>
<keyword evidence="6" id="KW-1185">Reference proteome</keyword>
<dbReference type="InterPro" id="IPR032675">
    <property type="entry name" value="LRR_dom_sf"/>
</dbReference>
<dbReference type="PANTHER" id="PTHR24366:SF96">
    <property type="entry name" value="LEUCINE RICH REPEAT CONTAINING 53"/>
    <property type="match status" value="1"/>
</dbReference>
<feature type="compositionally biased region" description="Low complexity" evidence="3">
    <location>
        <begin position="549"/>
        <end position="566"/>
    </location>
</feature>
<gene>
    <name evidence="5" type="ORF">PMAYCL1PPCAC_23500</name>
</gene>
<comment type="caution">
    <text evidence="5">The sequence shown here is derived from an EMBL/GenBank/DDBJ whole genome shotgun (WGS) entry which is preliminary data.</text>
</comment>
<sequence>TGKDPLYSLLHPILPLSSRMARPPPSLPYPLLCLLLILPPTVYTLSSVPDCPDLSSLENESIASSLDNLLLCFCQVVQPKEVSVICLYGSTPDHLRRASDAVTKAGMTVTQLSIQHMEFDNSSISSSLFRTLTPNITQLDIRECSGTSPLSIDEDAFEGMQDSLVNVTIHDCKLSSVPSALSALSSLSTLVLSSNNILALDGKAFDGKTELKYLDLSGNQITDVEEATFESISNLQSLLIGDHNYLNETLLNEIARLSSLQVLDLSRADGIFTPPSTLFTHLPSLTTLKMGGCSLSSIDMGAFSPLAQLEQLDLRVNLIENISALAFDGLGSLKRLSLAGNYIRKIETDYWAGLGSLEDLDIGWNELRSLDADSFASIETTLTRLDMRHNPINELPPLSLPVLDTLTITETNVSAIESNTLQGMPKLTTLEAIRTNLTSVSPSAFSSLPSLRRLLLSSNSLRSFPVSLSSLPSLELLSLAENPFLCDAKLKPLIDDINTAFRRAAQEGRDFSVPNTNETLCARPWTLKGKGILSVDPSDLKEYDESLDTTTAPSTTTTQETPTEPITLPPFSIPDLFAGKDSNESIFKDDRERLQYDLTKTDTTHQKEESNKSTAFLITLGIMLLVTVIAIGAVALFMRKRKQAVSPNEKKTKVEDGMVEIELESGKGSTGRSE</sequence>